<dbReference type="GO" id="GO:0046872">
    <property type="term" value="F:metal ion binding"/>
    <property type="evidence" value="ECO:0007669"/>
    <property type="project" value="UniProtKB-KW"/>
</dbReference>
<dbReference type="AlphaFoldDB" id="A0A235BWU3"/>
<dbReference type="GO" id="GO:0051536">
    <property type="term" value="F:iron-sulfur cluster binding"/>
    <property type="evidence" value="ECO:0007669"/>
    <property type="project" value="UniProtKB-KW"/>
</dbReference>
<accession>A0A235BWU3</accession>
<gene>
    <name evidence="5" type="ORF">CH330_02080</name>
</gene>
<dbReference type="PANTHER" id="PTHR43122">
    <property type="entry name" value="FERREDOXIN SUBUNIT OF PYRUVATE:FLAVODOXIN OXIDOREDUCTASE-RELATED"/>
    <property type="match status" value="1"/>
</dbReference>
<name>A0A235BWU3_UNCW3</name>
<evidence type="ECO:0000256" key="1">
    <source>
        <dbReference type="ARBA" id="ARBA00022723"/>
    </source>
</evidence>
<organism evidence="5 6">
    <name type="scientific">candidate division WOR-3 bacterium JGI_Cruoil_03_51_56</name>
    <dbReference type="NCBI Taxonomy" id="1973747"/>
    <lineage>
        <taxon>Bacteria</taxon>
        <taxon>Bacteria division WOR-3</taxon>
    </lineage>
</organism>
<dbReference type="Pfam" id="PF12838">
    <property type="entry name" value="Fer4_7"/>
    <property type="match status" value="1"/>
</dbReference>
<feature type="domain" description="4Fe-4S ferredoxin-type" evidence="4">
    <location>
        <begin position="5"/>
        <end position="34"/>
    </location>
</feature>
<evidence type="ECO:0000313" key="6">
    <source>
        <dbReference type="Proteomes" id="UP000215559"/>
    </source>
</evidence>
<dbReference type="SUPFAM" id="SSF54862">
    <property type="entry name" value="4Fe-4S ferredoxins"/>
    <property type="match status" value="1"/>
</dbReference>
<dbReference type="Gene3D" id="3.30.70.20">
    <property type="match status" value="1"/>
</dbReference>
<dbReference type="PROSITE" id="PS51379">
    <property type="entry name" value="4FE4S_FER_2"/>
    <property type="match status" value="2"/>
</dbReference>
<sequence>MARQTQVTIDKNRCKGCELCVHACPKHVLAMSKEINDKGYFYSEVVNPDDCIGCCFCAITCPDVAIEVAVGDNKDRGE</sequence>
<dbReference type="InterPro" id="IPR017900">
    <property type="entry name" value="4Fe4S_Fe_S_CS"/>
</dbReference>
<keyword evidence="2" id="KW-0408">Iron</keyword>
<dbReference type="InterPro" id="IPR017896">
    <property type="entry name" value="4Fe4S_Fe-S-bd"/>
</dbReference>
<comment type="caution">
    <text evidence="5">The sequence shown here is derived from an EMBL/GenBank/DDBJ whole genome shotgun (WGS) entry which is preliminary data.</text>
</comment>
<reference evidence="5 6" key="1">
    <citation type="submission" date="2017-07" db="EMBL/GenBank/DDBJ databases">
        <title>Recovery of genomes from metagenomes via a dereplication, aggregation, and scoring strategy.</title>
        <authorList>
            <person name="Sieber C.M."/>
            <person name="Probst A.J."/>
            <person name="Sharrar A."/>
            <person name="Thomas B.C."/>
            <person name="Hess M."/>
            <person name="Tringe S.G."/>
            <person name="Banfield J.F."/>
        </authorList>
    </citation>
    <scope>NUCLEOTIDE SEQUENCE [LARGE SCALE GENOMIC DNA]</scope>
    <source>
        <strain evidence="5">JGI_Cruoil_03_51_56</strain>
    </source>
</reference>
<protein>
    <submittedName>
        <fullName evidence="5">Tungsten formylmethanofuran dehydrogenase</fullName>
    </submittedName>
</protein>
<dbReference type="EMBL" id="NOZP01000040">
    <property type="protein sequence ID" value="OYD16712.1"/>
    <property type="molecule type" value="Genomic_DNA"/>
</dbReference>
<evidence type="ECO:0000313" key="5">
    <source>
        <dbReference type="EMBL" id="OYD16712.1"/>
    </source>
</evidence>
<dbReference type="PANTHER" id="PTHR43122:SF2">
    <property type="entry name" value="FERREDOXIN SUBUNIT OF PYRUVATE:FLAVODOXIN OXIDOREDUCTASE"/>
    <property type="match status" value="1"/>
</dbReference>
<feature type="domain" description="4Fe-4S ferredoxin-type" evidence="4">
    <location>
        <begin position="42"/>
        <end position="71"/>
    </location>
</feature>
<proteinExistence type="predicted"/>
<evidence type="ECO:0000256" key="3">
    <source>
        <dbReference type="ARBA" id="ARBA00023014"/>
    </source>
</evidence>
<evidence type="ECO:0000259" key="4">
    <source>
        <dbReference type="PROSITE" id="PS51379"/>
    </source>
</evidence>
<dbReference type="Proteomes" id="UP000215559">
    <property type="component" value="Unassembled WGS sequence"/>
</dbReference>
<dbReference type="PROSITE" id="PS00198">
    <property type="entry name" value="4FE4S_FER_1"/>
    <property type="match status" value="1"/>
</dbReference>
<keyword evidence="3" id="KW-0411">Iron-sulfur</keyword>
<keyword evidence="1" id="KW-0479">Metal-binding</keyword>
<evidence type="ECO:0000256" key="2">
    <source>
        <dbReference type="ARBA" id="ARBA00023004"/>
    </source>
</evidence>